<comment type="caution">
    <text evidence="2">The sequence shown here is derived from an EMBL/GenBank/DDBJ whole genome shotgun (WGS) entry which is preliminary data.</text>
</comment>
<keyword evidence="3" id="KW-1185">Reference proteome</keyword>
<dbReference type="Proteomes" id="UP000037069">
    <property type="component" value="Unassembled WGS sequence"/>
</dbReference>
<sequence length="300" mass="34183">MHAAPTQTTMRRGGPAARGRLPATPARTSSSERHGPRSGCTTRTPPHPHRRGGVSREDRVHPHQPDDDRCSEAHGNQPPHRVRQPQAQRGQADHPVQPTVRTIPPHRNPRGSPASGTATARGQAPQEGRSGRRRRRSTRDRVHPALRPGHLADLRARVRAAVRVRDLHPRLPITHPERAARPPAVHSCPRAVTPRLRSRLDPQPRHRRSPTCRDQLQQPVRGHRRRLRRLRHPRPHRPPSRTRTRCVHRHVLGAAANRAARVRPHAQPPLPDGRQRGRRGRHRYRPGQLRRLHQRRVRPG</sequence>
<feature type="region of interest" description="Disordered" evidence="1">
    <location>
        <begin position="1"/>
        <end position="143"/>
    </location>
</feature>
<organism evidence="2 3">
    <name type="scientific">Lucilia cuprina</name>
    <name type="common">Green bottle fly</name>
    <name type="synonym">Australian sheep blowfly</name>
    <dbReference type="NCBI Taxonomy" id="7375"/>
    <lineage>
        <taxon>Eukaryota</taxon>
        <taxon>Metazoa</taxon>
        <taxon>Ecdysozoa</taxon>
        <taxon>Arthropoda</taxon>
        <taxon>Hexapoda</taxon>
        <taxon>Insecta</taxon>
        <taxon>Pterygota</taxon>
        <taxon>Neoptera</taxon>
        <taxon>Endopterygota</taxon>
        <taxon>Diptera</taxon>
        <taxon>Brachycera</taxon>
        <taxon>Muscomorpha</taxon>
        <taxon>Oestroidea</taxon>
        <taxon>Calliphoridae</taxon>
        <taxon>Luciliinae</taxon>
        <taxon>Lucilia</taxon>
    </lineage>
</organism>
<name>A0A0L0BN02_LUCCU</name>
<feature type="non-terminal residue" evidence="2">
    <location>
        <position position="300"/>
    </location>
</feature>
<feature type="region of interest" description="Disordered" evidence="1">
    <location>
        <begin position="256"/>
        <end position="300"/>
    </location>
</feature>
<gene>
    <name evidence="2" type="ORF">FF38_12302</name>
</gene>
<feature type="compositionally biased region" description="Low complexity" evidence="1">
    <location>
        <begin position="8"/>
        <end position="28"/>
    </location>
</feature>
<evidence type="ECO:0000256" key="1">
    <source>
        <dbReference type="SAM" id="MobiDB-lite"/>
    </source>
</evidence>
<feature type="compositionally biased region" description="Basic residues" evidence="1">
    <location>
        <begin position="221"/>
        <end position="244"/>
    </location>
</feature>
<dbReference type="AlphaFoldDB" id="A0A0L0BN02"/>
<protein>
    <submittedName>
        <fullName evidence="2">Uncharacterized protein</fullName>
    </submittedName>
</protein>
<feature type="region of interest" description="Disordered" evidence="1">
    <location>
        <begin position="174"/>
        <end position="244"/>
    </location>
</feature>
<accession>A0A0L0BN02</accession>
<feature type="compositionally biased region" description="Basic and acidic residues" evidence="1">
    <location>
        <begin position="54"/>
        <end position="72"/>
    </location>
</feature>
<evidence type="ECO:0000313" key="2">
    <source>
        <dbReference type="EMBL" id="KNC21323.1"/>
    </source>
</evidence>
<reference evidence="2 3" key="1">
    <citation type="journal article" date="2015" name="Nat. Commun.">
        <title>Lucilia cuprina genome unlocks parasitic fly biology to underpin future interventions.</title>
        <authorList>
            <person name="Anstead C.A."/>
            <person name="Korhonen P.K."/>
            <person name="Young N.D."/>
            <person name="Hall R.S."/>
            <person name="Jex A.R."/>
            <person name="Murali S.C."/>
            <person name="Hughes D.S."/>
            <person name="Lee S.F."/>
            <person name="Perry T."/>
            <person name="Stroehlein A.J."/>
            <person name="Ansell B.R."/>
            <person name="Breugelmans B."/>
            <person name="Hofmann A."/>
            <person name="Qu J."/>
            <person name="Dugan S."/>
            <person name="Lee S.L."/>
            <person name="Chao H."/>
            <person name="Dinh H."/>
            <person name="Han Y."/>
            <person name="Doddapaneni H.V."/>
            <person name="Worley K.C."/>
            <person name="Muzny D.M."/>
            <person name="Ioannidis P."/>
            <person name="Waterhouse R.M."/>
            <person name="Zdobnov E.M."/>
            <person name="James P.J."/>
            <person name="Bagnall N.H."/>
            <person name="Kotze A.C."/>
            <person name="Gibbs R.A."/>
            <person name="Richards S."/>
            <person name="Batterham P."/>
            <person name="Gasser R.B."/>
        </authorList>
    </citation>
    <scope>NUCLEOTIDE SEQUENCE [LARGE SCALE GENOMIC DNA]</scope>
    <source>
        <strain evidence="2 3">LS</strain>
        <tissue evidence="2">Full body</tissue>
    </source>
</reference>
<feature type="compositionally biased region" description="Basic residues" evidence="1">
    <location>
        <begin position="276"/>
        <end position="300"/>
    </location>
</feature>
<proteinExistence type="predicted"/>
<evidence type="ECO:0000313" key="3">
    <source>
        <dbReference type="Proteomes" id="UP000037069"/>
    </source>
</evidence>
<dbReference type="EMBL" id="JRES01001634">
    <property type="protein sequence ID" value="KNC21323.1"/>
    <property type="molecule type" value="Genomic_DNA"/>
</dbReference>